<dbReference type="SUPFAM" id="SSF55021">
    <property type="entry name" value="ACT-like"/>
    <property type="match status" value="1"/>
</dbReference>
<dbReference type="OrthoDB" id="9788773at2"/>
<protein>
    <recommendedName>
        <fullName evidence="1">UPF0735 ACT domain-containing protein SAMN04489866_1077</fullName>
    </recommendedName>
</protein>
<dbReference type="HAMAP" id="MF_00707">
    <property type="entry name" value="UPF0735"/>
    <property type="match status" value="1"/>
</dbReference>
<dbReference type="InterPro" id="IPR002912">
    <property type="entry name" value="ACT_dom"/>
</dbReference>
<dbReference type="PIRSF" id="PIRSF025624">
    <property type="entry name" value="ACT_PheB"/>
    <property type="match status" value="1"/>
</dbReference>
<dbReference type="NCBIfam" id="NF003361">
    <property type="entry name" value="PRK04435.1"/>
    <property type="match status" value="1"/>
</dbReference>
<evidence type="ECO:0000256" key="1">
    <source>
        <dbReference type="HAMAP-Rule" id="MF_00707"/>
    </source>
</evidence>
<dbReference type="Proteomes" id="UP000198995">
    <property type="component" value="Unassembled WGS sequence"/>
</dbReference>
<keyword evidence="4" id="KW-1185">Reference proteome</keyword>
<sequence length="151" mass="16829">MKENLSNKRYIVDERILPEAILKTAQTKELLAKFPALTINEAVKQIGISRSAFYKYRDGVFPFYEAIKERIITLQINLENHTGVLSACLNVIAQSGASVLTINQGIPTQGIARVTISFESQEGFSNLEDLLEALYDVDRVLSVELVGQNNL</sequence>
<dbReference type="RefSeq" id="WP_091791907.1">
    <property type="nucleotide sequence ID" value="NZ_FNAF01000007.1"/>
</dbReference>
<dbReference type="InterPro" id="IPR008310">
    <property type="entry name" value="UPF0735_ACT_dom-cont"/>
</dbReference>
<feature type="domain" description="ACT" evidence="2">
    <location>
        <begin position="73"/>
        <end position="148"/>
    </location>
</feature>
<dbReference type="PROSITE" id="PS51671">
    <property type="entry name" value="ACT"/>
    <property type="match status" value="1"/>
</dbReference>
<dbReference type="AlphaFoldDB" id="A0A1G6XJF2"/>
<gene>
    <name evidence="3" type="ORF">SAMN04489866_1077</name>
</gene>
<proteinExistence type="inferred from homology"/>
<evidence type="ECO:0000313" key="4">
    <source>
        <dbReference type="Proteomes" id="UP000198995"/>
    </source>
</evidence>
<accession>A0A1G6XJF2</accession>
<dbReference type="EMBL" id="FNAF01000007">
    <property type="protein sequence ID" value="SDD78364.1"/>
    <property type="molecule type" value="Genomic_DNA"/>
</dbReference>
<evidence type="ECO:0000313" key="3">
    <source>
        <dbReference type="EMBL" id="SDD78364.1"/>
    </source>
</evidence>
<organism evidence="3 4">
    <name type="scientific">Peptococcus niger</name>
    <dbReference type="NCBI Taxonomy" id="2741"/>
    <lineage>
        <taxon>Bacteria</taxon>
        <taxon>Bacillati</taxon>
        <taxon>Bacillota</taxon>
        <taxon>Clostridia</taxon>
        <taxon>Eubacteriales</taxon>
        <taxon>Peptococcaceae</taxon>
        <taxon>Peptococcus</taxon>
    </lineage>
</organism>
<reference evidence="3 4" key="1">
    <citation type="submission" date="2016-10" db="EMBL/GenBank/DDBJ databases">
        <authorList>
            <person name="de Groot N.N."/>
        </authorList>
    </citation>
    <scope>NUCLEOTIDE SEQUENCE [LARGE SCALE GENOMIC DNA]</scope>
    <source>
        <strain evidence="3 4">DSM 20475</strain>
    </source>
</reference>
<dbReference type="InterPro" id="IPR045865">
    <property type="entry name" value="ACT-like_dom_sf"/>
</dbReference>
<dbReference type="Gene3D" id="3.30.70.260">
    <property type="match status" value="1"/>
</dbReference>
<dbReference type="STRING" id="2741.SAMN04489866_1077"/>
<evidence type="ECO:0000259" key="2">
    <source>
        <dbReference type="PROSITE" id="PS51671"/>
    </source>
</evidence>
<comment type="similarity">
    <text evidence="1">Belongs to the UPF0735 family.</text>
</comment>
<name>A0A1G6XJF2_PEPNI</name>